<evidence type="ECO:0000259" key="1">
    <source>
        <dbReference type="Pfam" id="PF14780"/>
    </source>
</evidence>
<dbReference type="Pfam" id="PF14780">
    <property type="entry name" value="NEPRO_N"/>
    <property type="match status" value="1"/>
</dbReference>
<evidence type="ECO:0000313" key="2">
    <source>
        <dbReference type="EMBL" id="CAH3122252.1"/>
    </source>
</evidence>
<dbReference type="Proteomes" id="UP001159405">
    <property type="component" value="Unassembled WGS sequence"/>
</dbReference>
<dbReference type="InterPro" id="IPR052835">
    <property type="entry name" value="Nepro"/>
</dbReference>
<protein>
    <recommendedName>
        <fullName evidence="1">Nucleolus and neural progenitor protein-like N-terminal domain-containing protein</fullName>
    </recommendedName>
</protein>
<proteinExistence type="predicted"/>
<sequence>MAAITAFWNRRGVVGSQPTDSQLNSSRESADTEIIINTISRLGIVHRELKLPQLWSEAAIIKALIYKHGNTHKKQKYFQGLKRVIKCLNRLEEMAIYDKVADLKNTFPRLSKRRTLAPETISNSPTFGMIISTLGCLIGAAQLLLQVKSTCQETFQYSCSHLAFGHFVTFHLTCCSSLSRIWVLVRSFLLVISECYEIIFPWLNIVADPEQVAKSEAKDLPKSIETWLETRNSYRSKDNSKFRTPSQNIFTSGTLDKLFASTPRHNPKGSFPREFDAETPPGMSYDLGDNSFIPDEISSSMQGRGFAAETGSGMAYNLGESFIPGEISRSLQDSDAQVGEQNITFKRKLVAENTEIATKLHELAGDQSVNLERKLVAENTKIATKLHELAGDQNVNLERKLVAENTKIATKLHELAGDQDVTLKQKLVAEDTEIATNVHELAGEQDVALKRKLDAEITQIATKLHKSAEDQTVILKRKLVAENTNIASKTIGINIKIDVAY</sequence>
<organism evidence="2 3">
    <name type="scientific">Porites lobata</name>
    <dbReference type="NCBI Taxonomy" id="104759"/>
    <lineage>
        <taxon>Eukaryota</taxon>
        <taxon>Metazoa</taxon>
        <taxon>Cnidaria</taxon>
        <taxon>Anthozoa</taxon>
        <taxon>Hexacorallia</taxon>
        <taxon>Scleractinia</taxon>
        <taxon>Fungiina</taxon>
        <taxon>Poritidae</taxon>
        <taxon>Porites</taxon>
    </lineage>
</organism>
<keyword evidence="3" id="KW-1185">Reference proteome</keyword>
<name>A0ABN8NXM0_9CNID</name>
<dbReference type="EMBL" id="CALNXK010000037">
    <property type="protein sequence ID" value="CAH3122252.1"/>
    <property type="molecule type" value="Genomic_DNA"/>
</dbReference>
<evidence type="ECO:0000313" key="3">
    <source>
        <dbReference type="Proteomes" id="UP001159405"/>
    </source>
</evidence>
<dbReference type="PANTHER" id="PTHR34761">
    <property type="entry name" value="NUCLEOLUS AND NEURAL PROGENITOR PROTEIN"/>
    <property type="match status" value="1"/>
</dbReference>
<reference evidence="2 3" key="1">
    <citation type="submission" date="2022-05" db="EMBL/GenBank/DDBJ databases">
        <authorList>
            <consortium name="Genoscope - CEA"/>
            <person name="William W."/>
        </authorList>
    </citation>
    <scope>NUCLEOTIDE SEQUENCE [LARGE SCALE GENOMIC DNA]</scope>
</reference>
<feature type="domain" description="Nucleolus and neural progenitor protein-like N-terminal" evidence="1">
    <location>
        <begin position="8"/>
        <end position="199"/>
    </location>
</feature>
<dbReference type="PANTHER" id="PTHR34761:SF1">
    <property type="entry name" value="NUCLEOLUS AND NEURAL PROGENITOR PROTEIN"/>
    <property type="match status" value="1"/>
</dbReference>
<accession>A0ABN8NXM0</accession>
<gene>
    <name evidence="2" type="ORF">PLOB_00029306</name>
</gene>
<comment type="caution">
    <text evidence="2">The sequence shown here is derived from an EMBL/GenBank/DDBJ whole genome shotgun (WGS) entry which is preliminary data.</text>
</comment>
<dbReference type="InterPro" id="IPR027951">
    <property type="entry name" value="Nepro_N"/>
</dbReference>